<proteinExistence type="predicted"/>
<accession>A0AAD2D3W5</accession>
<evidence type="ECO:0000313" key="1">
    <source>
        <dbReference type="EMBL" id="CAI2378548.1"/>
    </source>
</evidence>
<protein>
    <submittedName>
        <fullName evidence="1">Uncharacterized protein</fullName>
    </submittedName>
</protein>
<reference evidence="1" key="1">
    <citation type="submission" date="2023-07" db="EMBL/GenBank/DDBJ databases">
        <authorList>
            <consortium name="AG Swart"/>
            <person name="Singh M."/>
            <person name="Singh A."/>
            <person name="Seah K."/>
            <person name="Emmerich C."/>
        </authorList>
    </citation>
    <scope>NUCLEOTIDE SEQUENCE</scope>
    <source>
        <strain evidence="1">DP1</strain>
    </source>
</reference>
<gene>
    <name evidence="1" type="ORF">ECRASSUSDP1_LOCUS19945</name>
</gene>
<name>A0AAD2D3W5_EUPCR</name>
<evidence type="ECO:0000313" key="2">
    <source>
        <dbReference type="Proteomes" id="UP001295684"/>
    </source>
</evidence>
<organism evidence="1 2">
    <name type="scientific">Euplotes crassus</name>
    <dbReference type="NCBI Taxonomy" id="5936"/>
    <lineage>
        <taxon>Eukaryota</taxon>
        <taxon>Sar</taxon>
        <taxon>Alveolata</taxon>
        <taxon>Ciliophora</taxon>
        <taxon>Intramacronucleata</taxon>
        <taxon>Spirotrichea</taxon>
        <taxon>Hypotrichia</taxon>
        <taxon>Euplotida</taxon>
        <taxon>Euplotidae</taxon>
        <taxon>Moneuplotes</taxon>
    </lineage>
</organism>
<dbReference type="AlphaFoldDB" id="A0AAD2D3W5"/>
<dbReference type="InterPro" id="IPR012349">
    <property type="entry name" value="Split_barrel_FMN-bd"/>
</dbReference>
<dbReference type="Proteomes" id="UP001295684">
    <property type="component" value="Unassembled WGS sequence"/>
</dbReference>
<sequence>MDTGVTWDKTLKKSLSTNSQLQFSKLMTFTTYNKENEEPVADLIRYNSLIRHKDSDVVAMYFLVDRRDKIFSYIGENKSSTISAYFPLSKEKYLINGQAALVSNGEEGLDIDQEQCSEAFQALLADNLDGYQSILDNCWEQIDEHDQKLYKKAISGEKTDIEVTTKIENDDLSKYEPQKIEAKSPHSFSMLVLFPTKIDLTIYPPPQVIADARNPQFESLMKAPKKTKRYLHTYTEEAGWMIDFLS</sequence>
<dbReference type="Gene3D" id="2.30.110.10">
    <property type="entry name" value="Electron Transport, Fmn-binding Protein, Chain A"/>
    <property type="match status" value="1"/>
</dbReference>
<keyword evidence="2" id="KW-1185">Reference proteome</keyword>
<dbReference type="EMBL" id="CAMPGE010020285">
    <property type="protein sequence ID" value="CAI2378548.1"/>
    <property type="molecule type" value="Genomic_DNA"/>
</dbReference>
<comment type="caution">
    <text evidence="1">The sequence shown here is derived from an EMBL/GenBank/DDBJ whole genome shotgun (WGS) entry which is preliminary data.</text>
</comment>